<name>A0A0V1G012_TRIPS</name>
<proteinExistence type="predicted"/>
<protein>
    <submittedName>
        <fullName evidence="2">Uncharacterized protein</fullName>
    </submittedName>
</protein>
<organism evidence="2 3">
    <name type="scientific">Trichinella pseudospiralis</name>
    <name type="common">Parasitic roundworm</name>
    <dbReference type="NCBI Taxonomy" id="6337"/>
    <lineage>
        <taxon>Eukaryota</taxon>
        <taxon>Metazoa</taxon>
        <taxon>Ecdysozoa</taxon>
        <taxon>Nematoda</taxon>
        <taxon>Enoplea</taxon>
        <taxon>Dorylaimia</taxon>
        <taxon>Trichinellida</taxon>
        <taxon>Trichinellidae</taxon>
        <taxon>Trichinella</taxon>
    </lineage>
</organism>
<evidence type="ECO:0000313" key="3">
    <source>
        <dbReference type="Proteomes" id="UP000054995"/>
    </source>
</evidence>
<keyword evidence="3" id="KW-1185">Reference proteome</keyword>
<reference evidence="2 3" key="1">
    <citation type="submission" date="2015-01" db="EMBL/GenBank/DDBJ databases">
        <title>Evolution of Trichinella species and genotypes.</title>
        <authorList>
            <person name="Korhonen P.K."/>
            <person name="Edoardo P."/>
            <person name="Giuseppe L.R."/>
            <person name="Gasser R.B."/>
        </authorList>
    </citation>
    <scope>NUCLEOTIDE SEQUENCE [LARGE SCALE GENOMIC DNA]</scope>
    <source>
        <strain evidence="2">ISS470</strain>
    </source>
</reference>
<evidence type="ECO:0000313" key="2">
    <source>
        <dbReference type="EMBL" id="KRY91545.1"/>
    </source>
</evidence>
<accession>A0A0V1G012</accession>
<keyword evidence="1" id="KW-0472">Membrane</keyword>
<dbReference type="EMBL" id="JYDT01000013">
    <property type="protein sequence ID" value="KRY91545.1"/>
    <property type="molecule type" value="Genomic_DNA"/>
</dbReference>
<dbReference type="AlphaFoldDB" id="A0A0V1G012"/>
<evidence type="ECO:0000256" key="1">
    <source>
        <dbReference type="SAM" id="Phobius"/>
    </source>
</evidence>
<keyword evidence="1" id="KW-1133">Transmembrane helix</keyword>
<feature type="transmembrane region" description="Helical" evidence="1">
    <location>
        <begin position="6"/>
        <end position="25"/>
    </location>
</feature>
<comment type="caution">
    <text evidence="2">The sequence shown here is derived from an EMBL/GenBank/DDBJ whole genome shotgun (WGS) entry which is preliminary data.</text>
</comment>
<gene>
    <name evidence="2" type="ORF">T4D_14075</name>
</gene>
<dbReference type="Proteomes" id="UP000054995">
    <property type="component" value="Unassembled WGS sequence"/>
</dbReference>
<sequence>MGLPIYIGVTIVFACCDLCNTISYYKFHNRIIDVDVWLLVLKRFCLQQNISVRKVNGKQIAVCLTELRQIA</sequence>
<keyword evidence="1" id="KW-0812">Transmembrane</keyword>